<feature type="compositionally biased region" description="Polar residues" evidence="2">
    <location>
        <begin position="424"/>
        <end position="433"/>
    </location>
</feature>
<proteinExistence type="predicted"/>
<evidence type="ECO:0000313" key="3">
    <source>
        <dbReference type="EMBL" id="KAF3006052.1"/>
    </source>
</evidence>
<feature type="region of interest" description="Disordered" evidence="2">
    <location>
        <begin position="250"/>
        <end position="529"/>
    </location>
</feature>
<dbReference type="EMBL" id="SWKU01000006">
    <property type="protein sequence ID" value="KAF3006052.1"/>
    <property type="molecule type" value="Genomic_DNA"/>
</dbReference>
<feature type="compositionally biased region" description="Polar residues" evidence="2">
    <location>
        <begin position="325"/>
        <end position="336"/>
    </location>
</feature>
<dbReference type="OrthoDB" id="5309154at2759"/>
<protein>
    <submittedName>
        <fullName evidence="3">Uncharacterized protein</fullName>
    </submittedName>
</protein>
<comment type="caution">
    <text evidence="3">The sequence shown here is derived from an EMBL/GenBank/DDBJ whole genome shotgun (WGS) entry which is preliminary data.</text>
</comment>
<feature type="compositionally biased region" description="Polar residues" evidence="2">
    <location>
        <begin position="468"/>
        <end position="484"/>
    </location>
</feature>
<accession>A0A9P4WAN5</accession>
<feature type="compositionally biased region" description="Polar residues" evidence="2">
    <location>
        <begin position="387"/>
        <end position="399"/>
    </location>
</feature>
<dbReference type="Proteomes" id="UP000801428">
    <property type="component" value="Unassembled WGS sequence"/>
</dbReference>
<evidence type="ECO:0000256" key="1">
    <source>
        <dbReference type="SAM" id="Coils"/>
    </source>
</evidence>
<feature type="compositionally biased region" description="Low complexity" evidence="2">
    <location>
        <begin position="270"/>
        <end position="287"/>
    </location>
</feature>
<gene>
    <name evidence="3" type="ORF">E8E13_010891</name>
</gene>
<dbReference type="AlphaFoldDB" id="A0A9P4WAN5"/>
<organism evidence="3 4">
    <name type="scientific">Curvularia kusanoi</name>
    <name type="common">Cochliobolus kusanoi</name>
    <dbReference type="NCBI Taxonomy" id="90978"/>
    <lineage>
        <taxon>Eukaryota</taxon>
        <taxon>Fungi</taxon>
        <taxon>Dikarya</taxon>
        <taxon>Ascomycota</taxon>
        <taxon>Pezizomycotina</taxon>
        <taxon>Dothideomycetes</taxon>
        <taxon>Pleosporomycetidae</taxon>
        <taxon>Pleosporales</taxon>
        <taxon>Pleosporineae</taxon>
        <taxon>Pleosporaceae</taxon>
        <taxon>Curvularia</taxon>
    </lineage>
</organism>
<keyword evidence="1" id="KW-0175">Coiled coil</keyword>
<feature type="coiled-coil region" evidence="1">
    <location>
        <begin position="568"/>
        <end position="595"/>
    </location>
</feature>
<evidence type="ECO:0000256" key="2">
    <source>
        <dbReference type="SAM" id="MobiDB-lite"/>
    </source>
</evidence>
<name>A0A9P4WAN5_CURKU</name>
<reference evidence="3" key="1">
    <citation type="submission" date="2019-04" db="EMBL/GenBank/DDBJ databases">
        <title>Sequencing of skin fungus with MAO and IRED activity.</title>
        <authorList>
            <person name="Marsaioli A.J."/>
            <person name="Bonatto J.M.C."/>
            <person name="Reis Junior O."/>
        </authorList>
    </citation>
    <scope>NUCLEOTIDE SEQUENCE</scope>
    <source>
        <strain evidence="3">30M1</strain>
    </source>
</reference>
<feature type="compositionally biased region" description="Basic and acidic residues" evidence="2">
    <location>
        <begin position="338"/>
        <end position="349"/>
    </location>
</feature>
<sequence>MKVTEQGTDRTADAHIRVGGKIPVLREYGQYIDTRDGAICCYVPVDEEDEIMFDITFHGTTLTVAYDAFVDGFHRKSELNIAKSVKVQKKKLTLDTFLCKTSKGIIDTKMTVTSYTGRLIIDKDSRETIGTLELRIYITRQFDVEHEIDAMPKYDKAHVGTTVSTPTALYKDVPPQFNMQFEENSPTLEATKVTRENSKMNKKRPGTGPWATFRFHYRTERSITERKMPLTFAPNDKVLIKAEPHTLELDPIPQLQLGSKPANKNDGEISTRASSPAPSETSPTPMKSSKKPQTKQPKVVKKEQSTKLSPKKPPPTKPDSDKASTNKTDVFKTTPSAPKHDKSSSDRPAEQVGEAGEPLVTPTKAITGRKANGSAAVDPNTDAKGNRNASDNENTTLLGLTSMPLAVHDTPIVPQPIEEPGAIDTTTASSPAPQAQHLPHNKDVVKSSSKGFASPLRKPMVKPLAPDTTGSKASSETAMPSVPTTPVKRDPPEGTLTPPLDSKRIKIDVPLLTPGGLTRPASASPSPRTMSIEVQLAEKRKQLETTRKVRAEIARKRAEMDERLAPHKQHMAKELERLNQEMADEEAMMAEEEEDYKASQMLLAEFEGDDSGS</sequence>
<evidence type="ECO:0000313" key="4">
    <source>
        <dbReference type="Proteomes" id="UP000801428"/>
    </source>
</evidence>
<keyword evidence="4" id="KW-1185">Reference proteome</keyword>